<protein>
    <submittedName>
        <fullName evidence="2">Uncharacterized protein</fullName>
    </submittedName>
</protein>
<dbReference type="AlphaFoldDB" id="A0A4C1Y031"/>
<evidence type="ECO:0000256" key="1">
    <source>
        <dbReference type="SAM" id="MobiDB-lite"/>
    </source>
</evidence>
<feature type="region of interest" description="Disordered" evidence="1">
    <location>
        <begin position="58"/>
        <end position="83"/>
    </location>
</feature>
<proteinExistence type="predicted"/>
<comment type="caution">
    <text evidence="2">The sequence shown here is derived from an EMBL/GenBank/DDBJ whole genome shotgun (WGS) entry which is preliminary data.</text>
</comment>
<name>A0A4C1Y031_EUMVA</name>
<accession>A0A4C1Y031</accession>
<dbReference type="Proteomes" id="UP000299102">
    <property type="component" value="Unassembled WGS sequence"/>
</dbReference>
<dbReference type="EMBL" id="BGZK01001003">
    <property type="protein sequence ID" value="GBP68172.1"/>
    <property type="molecule type" value="Genomic_DNA"/>
</dbReference>
<keyword evidence="3" id="KW-1185">Reference proteome</keyword>
<evidence type="ECO:0000313" key="3">
    <source>
        <dbReference type="Proteomes" id="UP000299102"/>
    </source>
</evidence>
<evidence type="ECO:0000313" key="2">
    <source>
        <dbReference type="EMBL" id="GBP68172.1"/>
    </source>
</evidence>
<organism evidence="2 3">
    <name type="scientific">Eumeta variegata</name>
    <name type="common">Bagworm moth</name>
    <name type="synonym">Eumeta japonica</name>
    <dbReference type="NCBI Taxonomy" id="151549"/>
    <lineage>
        <taxon>Eukaryota</taxon>
        <taxon>Metazoa</taxon>
        <taxon>Ecdysozoa</taxon>
        <taxon>Arthropoda</taxon>
        <taxon>Hexapoda</taxon>
        <taxon>Insecta</taxon>
        <taxon>Pterygota</taxon>
        <taxon>Neoptera</taxon>
        <taxon>Endopterygota</taxon>
        <taxon>Lepidoptera</taxon>
        <taxon>Glossata</taxon>
        <taxon>Ditrysia</taxon>
        <taxon>Tineoidea</taxon>
        <taxon>Psychidae</taxon>
        <taxon>Oiketicinae</taxon>
        <taxon>Eumeta</taxon>
    </lineage>
</organism>
<sequence length="83" mass="9369">MQCKEFGDLQMKAPQGFFVVYGAFGRGAQEGISGFTRARQIKLRDACIPLCAPLFSSENEIEPEEEDDSTDEDDNKKNTQKKY</sequence>
<gene>
    <name evidence="2" type="ORF">EVAR_23323_1</name>
</gene>
<feature type="compositionally biased region" description="Acidic residues" evidence="1">
    <location>
        <begin position="59"/>
        <end position="73"/>
    </location>
</feature>
<reference evidence="2 3" key="1">
    <citation type="journal article" date="2019" name="Commun. Biol.">
        <title>The bagworm genome reveals a unique fibroin gene that provides high tensile strength.</title>
        <authorList>
            <person name="Kono N."/>
            <person name="Nakamura H."/>
            <person name="Ohtoshi R."/>
            <person name="Tomita M."/>
            <person name="Numata K."/>
            <person name="Arakawa K."/>
        </authorList>
    </citation>
    <scope>NUCLEOTIDE SEQUENCE [LARGE SCALE GENOMIC DNA]</scope>
</reference>